<evidence type="ECO:0000256" key="8">
    <source>
        <dbReference type="HAMAP-Rule" id="MF_00456"/>
    </source>
</evidence>
<dbReference type="InterPro" id="IPR041739">
    <property type="entry name" value="G5K_ProB"/>
</dbReference>
<keyword evidence="2 8" id="KW-0028">Amino-acid biosynthesis</keyword>
<dbReference type="AlphaFoldDB" id="A0A9J6ZQJ0"/>
<evidence type="ECO:0000259" key="9">
    <source>
        <dbReference type="SMART" id="SM00359"/>
    </source>
</evidence>
<dbReference type="Gene3D" id="2.30.130.10">
    <property type="entry name" value="PUA domain"/>
    <property type="match status" value="1"/>
</dbReference>
<evidence type="ECO:0000313" key="10">
    <source>
        <dbReference type="EMBL" id="URW80138.1"/>
    </source>
</evidence>
<dbReference type="PANTHER" id="PTHR43654:SF1">
    <property type="entry name" value="ISOPENTENYL PHOSPHATE KINASE"/>
    <property type="match status" value="1"/>
</dbReference>
<evidence type="ECO:0000256" key="5">
    <source>
        <dbReference type="ARBA" id="ARBA00022741"/>
    </source>
</evidence>
<feature type="binding site" evidence="8">
    <location>
        <position position="154"/>
    </location>
    <ligand>
        <name>substrate</name>
    </ligand>
</feature>
<dbReference type="Pfam" id="PF00696">
    <property type="entry name" value="AA_kinase"/>
    <property type="match status" value="1"/>
</dbReference>
<dbReference type="CDD" id="cd21157">
    <property type="entry name" value="PUA_G5K"/>
    <property type="match status" value="1"/>
</dbReference>
<proteinExistence type="inferred from homology"/>
<dbReference type="HAMAP" id="MF_00456">
    <property type="entry name" value="ProB"/>
    <property type="match status" value="1"/>
</dbReference>
<dbReference type="PIRSF" id="PIRSF000729">
    <property type="entry name" value="GK"/>
    <property type="match status" value="1"/>
</dbReference>
<dbReference type="GO" id="GO:0055129">
    <property type="term" value="P:L-proline biosynthetic process"/>
    <property type="evidence" value="ECO:0007669"/>
    <property type="project" value="UniProtKB-UniRule"/>
</dbReference>
<organism evidence="10 11">
    <name type="scientific">Xiashengella succiniciproducens</name>
    <dbReference type="NCBI Taxonomy" id="2949635"/>
    <lineage>
        <taxon>Bacteria</taxon>
        <taxon>Pseudomonadati</taxon>
        <taxon>Bacteroidota</taxon>
        <taxon>Bacteroidia</taxon>
        <taxon>Marinilabiliales</taxon>
        <taxon>Marinilabiliaceae</taxon>
        <taxon>Xiashengella</taxon>
    </lineage>
</organism>
<comment type="pathway">
    <text evidence="8">Amino-acid biosynthesis; L-proline biosynthesis; L-glutamate 5-semialdehyde from L-glutamate: step 1/2.</text>
</comment>
<keyword evidence="4 8" id="KW-0808">Transferase</keyword>
<dbReference type="CDD" id="cd04242">
    <property type="entry name" value="AAK_G5K_ProB"/>
    <property type="match status" value="1"/>
</dbReference>
<dbReference type="GO" id="GO:0003723">
    <property type="term" value="F:RNA binding"/>
    <property type="evidence" value="ECO:0007669"/>
    <property type="project" value="InterPro"/>
</dbReference>
<dbReference type="GO" id="GO:0004349">
    <property type="term" value="F:glutamate 5-kinase activity"/>
    <property type="evidence" value="ECO:0007669"/>
    <property type="project" value="UniProtKB-UniRule"/>
</dbReference>
<dbReference type="SUPFAM" id="SSF88697">
    <property type="entry name" value="PUA domain-like"/>
    <property type="match status" value="1"/>
</dbReference>
<dbReference type="FunFam" id="3.40.1160.10:FF:000040">
    <property type="entry name" value="Glutamate 5-kinase"/>
    <property type="match status" value="1"/>
</dbReference>
<keyword evidence="3 8" id="KW-0641">Proline biosynthesis</keyword>
<dbReference type="InterPro" id="IPR011529">
    <property type="entry name" value="Glu_5kinase"/>
</dbReference>
<dbReference type="InterPro" id="IPR001057">
    <property type="entry name" value="Glu/AcGlu_kinase"/>
</dbReference>
<keyword evidence="6 8" id="KW-0418">Kinase</keyword>
<feature type="binding site" evidence="8">
    <location>
        <position position="55"/>
    </location>
    <ligand>
        <name>substrate</name>
    </ligand>
</feature>
<evidence type="ECO:0000256" key="1">
    <source>
        <dbReference type="ARBA" id="ARBA00022490"/>
    </source>
</evidence>
<dbReference type="EC" id="2.7.2.11" evidence="8"/>
<dbReference type="EMBL" id="CP098400">
    <property type="protein sequence ID" value="URW80138.1"/>
    <property type="molecule type" value="Genomic_DNA"/>
</dbReference>
<comment type="caution">
    <text evidence="8">Lacks conserved residue(s) required for the propagation of feature annotation.</text>
</comment>
<dbReference type="PROSITE" id="PS50890">
    <property type="entry name" value="PUA"/>
    <property type="match status" value="1"/>
</dbReference>
<keyword evidence="11" id="KW-1185">Reference proteome</keyword>
<dbReference type="GO" id="GO:0005829">
    <property type="term" value="C:cytosol"/>
    <property type="evidence" value="ECO:0007669"/>
    <property type="project" value="TreeGrafter"/>
</dbReference>
<dbReference type="InterPro" id="IPR005715">
    <property type="entry name" value="Glu_5kinase/COase_Synthase"/>
</dbReference>
<dbReference type="KEGG" id="alkq:M9189_02025"/>
<evidence type="ECO:0000256" key="6">
    <source>
        <dbReference type="ARBA" id="ARBA00022777"/>
    </source>
</evidence>
<comment type="catalytic activity">
    <reaction evidence="8">
        <text>L-glutamate + ATP = L-glutamyl 5-phosphate + ADP</text>
        <dbReference type="Rhea" id="RHEA:14877"/>
        <dbReference type="ChEBI" id="CHEBI:29985"/>
        <dbReference type="ChEBI" id="CHEBI:30616"/>
        <dbReference type="ChEBI" id="CHEBI:58274"/>
        <dbReference type="ChEBI" id="CHEBI:456216"/>
        <dbReference type="EC" id="2.7.2.11"/>
    </reaction>
</comment>
<dbReference type="SUPFAM" id="SSF53633">
    <property type="entry name" value="Carbamate kinase-like"/>
    <property type="match status" value="1"/>
</dbReference>
<evidence type="ECO:0000256" key="7">
    <source>
        <dbReference type="ARBA" id="ARBA00022840"/>
    </source>
</evidence>
<dbReference type="NCBIfam" id="TIGR01027">
    <property type="entry name" value="proB"/>
    <property type="match status" value="1"/>
</dbReference>
<evidence type="ECO:0000256" key="3">
    <source>
        <dbReference type="ARBA" id="ARBA00022650"/>
    </source>
</evidence>
<feature type="binding site" evidence="8">
    <location>
        <position position="142"/>
    </location>
    <ligand>
        <name>substrate</name>
    </ligand>
</feature>
<protein>
    <recommendedName>
        <fullName evidence="8">Glutamate 5-kinase</fullName>
        <ecNumber evidence="8">2.7.2.11</ecNumber>
    </recommendedName>
    <alternativeName>
        <fullName evidence="8">Gamma-glutamyl kinase</fullName>
        <shortName evidence="8">GK</shortName>
    </alternativeName>
</protein>
<dbReference type="SMART" id="SM00359">
    <property type="entry name" value="PUA"/>
    <property type="match status" value="1"/>
</dbReference>
<feature type="domain" description="PUA" evidence="9">
    <location>
        <begin position="283"/>
        <end position="360"/>
    </location>
</feature>
<keyword evidence="1 8" id="KW-0963">Cytoplasm</keyword>
<dbReference type="InterPro" id="IPR002478">
    <property type="entry name" value="PUA"/>
</dbReference>
<dbReference type="GO" id="GO:0005524">
    <property type="term" value="F:ATP binding"/>
    <property type="evidence" value="ECO:0007669"/>
    <property type="project" value="UniProtKB-KW"/>
</dbReference>
<dbReference type="PANTHER" id="PTHR43654">
    <property type="entry name" value="GLUTAMATE 5-KINASE"/>
    <property type="match status" value="1"/>
</dbReference>
<name>A0A9J6ZQJ0_9BACT</name>
<comment type="similarity">
    <text evidence="8">Belongs to the glutamate 5-kinase family.</text>
</comment>
<dbReference type="InterPro" id="IPR036393">
    <property type="entry name" value="AceGlu_kinase-like_sf"/>
</dbReference>
<dbReference type="Pfam" id="PF01472">
    <property type="entry name" value="PUA"/>
    <property type="match status" value="1"/>
</dbReference>
<comment type="subcellular location">
    <subcellularLocation>
        <location evidence="8">Cytoplasm</location>
    </subcellularLocation>
</comment>
<gene>
    <name evidence="8 10" type="primary">proB</name>
    <name evidence="10" type="ORF">M9189_02025</name>
</gene>
<reference evidence="10" key="1">
    <citation type="submission" date="2022-05" db="EMBL/GenBank/DDBJ databases">
        <authorList>
            <person name="Sun X."/>
        </authorList>
    </citation>
    <scope>NUCLEOTIDE SEQUENCE</scope>
    <source>
        <strain evidence="10">Ai-910</strain>
    </source>
</reference>
<evidence type="ECO:0000256" key="2">
    <source>
        <dbReference type="ARBA" id="ARBA00022605"/>
    </source>
</evidence>
<dbReference type="PRINTS" id="PR00474">
    <property type="entry name" value="GLU5KINASE"/>
</dbReference>
<keyword evidence="7 8" id="KW-0067">ATP-binding</keyword>
<dbReference type="InterPro" id="IPR015947">
    <property type="entry name" value="PUA-like_sf"/>
</dbReference>
<dbReference type="Proteomes" id="UP001056426">
    <property type="component" value="Chromosome"/>
</dbReference>
<keyword evidence="5 8" id="KW-0547">Nucleotide-binding</keyword>
<accession>A0A9J6ZQJ0</accession>
<dbReference type="RefSeq" id="WP_250724256.1">
    <property type="nucleotide sequence ID" value="NZ_CP098400.1"/>
</dbReference>
<comment type="function">
    <text evidence="8">Catalyzes the transfer of a phosphate group to glutamate to form L-glutamate 5-phosphate.</text>
</comment>
<reference evidence="10" key="2">
    <citation type="submission" date="2022-06" db="EMBL/GenBank/DDBJ databases">
        <title>Xiashengella guii gen. nov. sp. nov., a bacterium isolated form anaerobic digestion tank.</title>
        <authorList>
            <person name="Huang H."/>
        </authorList>
    </citation>
    <scope>NUCLEOTIDE SEQUENCE</scope>
    <source>
        <strain evidence="10">Ai-910</strain>
    </source>
</reference>
<feature type="binding site" evidence="8">
    <location>
        <position position="15"/>
    </location>
    <ligand>
        <name>ATP</name>
        <dbReference type="ChEBI" id="CHEBI:30616"/>
    </ligand>
</feature>
<dbReference type="Gene3D" id="3.40.1160.10">
    <property type="entry name" value="Acetylglutamate kinase-like"/>
    <property type="match status" value="1"/>
</dbReference>
<evidence type="ECO:0000256" key="4">
    <source>
        <dbReference type="ARBA" id="ARBA00022679"/>
    </source>
</evidence>
<evidence type="ECO:0000313" key="11">
    <source>
        <dbReference type="Proteomes" id="UP001056426"/>
    </source>
</evidence>
<sequence>MEIQNKALYRSITIKVGSNVLTCPDGNLNRERMEHLSAQIAQLHSAGIKVILVSSGAVAAGRSMVAGNVKRDPVSERQLLSSVGQVKLLTTYSTIFDSHGITCAQVLVAKQDFRTREHYLNMKNCLSVLLDSNIVPIINENDAVSVTALMFTDNDELAGLVATMMNTEALFILSNVDGVYSGNPKDPSSVLISRIEGNSTDLSQFVTTQKSNFGRGGMVTKGRIARNTAEAGIAVAIANGTRDNIILDLVCSPDKVPHTLFVPGTPRPAVKQWMAYSTGFASSEVVVNEGAEKALFSHKASSLLLAGVVSMNGDFEKGDLLRVVNKEGKLIGIGRAQYERKKAEEHWGDEKYKPLIHYDYLVLFH</sequence>
<dbReference type="InterPro" id="IPR001048">
    <property type="entry name" value="Asp/Glu/Uridylate_kinase"/>
</dbReference>
<dbReference type="InterPro" id="IPR036974">
    <property type="entry name" value="PUA_sf"/>
</dbReference>